<dbReference type="EMBL" id="LNYO01000001">
    <property type="protein sequence ID" value="KTD39301.1"/>
    <property type="molecule type" value="Genomic_DNA"/>
</dbReference>
<dbReference type="SUPFAM" id="SSF52374">
    <property type="entry name" value="Nucleotidylyl transferase"/>
    <property type="match status" value="1"/>
</dbReference>
<dbReference type="SUPFAM" id="SSF82114">
    <property type="entry name" value="Riboflavin kinase-like"/>
    <property type="match status" value="1"/>
</dbReference>
<evidence type="ECO:0000259" key="16">
    <source>
        <dbReference type="SMART" id="SM00904"/>
    </source>
</evidence>
<dbReference type="PANTHER" id="PTHR22749:SF6">
    <property type="entry name" value="RIBOFLAVIN KINASE"/>
    <property type="match status" value="1"/>
</dbReference>
<evidence type="ECO:0000256" key="1">
    <source>
        <dbReference type="ARBA" id="ARBA00002121"/>
    </source>
</evidence>
<evidence type="ECO:0000256" key="6">
    <source>
        <dbReference type="ARBA" id="ARBA00022679"/>
    </source>
</evidence>
<dbReference type="GO" id="GO:0009398">
    <property type="term" value="P:FMN biosynthetic process"/>
    <property type="evidence" value="ECO:0007669"/>
    <property type="project" value="UniProtKB-UniRule"/>
</dbReference>
<sequence>MKLLRGLAKVPYFAKGTVAAIGNFDGVHLGHQALLAALRAEADKRQLPLVVLLFEPQPAEYFRGQQAPARLTSLREKSQILKSCKVDYLCCLKFNEAFALLSAQEFAQRYFFSWLQAKYLLVGTDFRFGQDRSGDVSLLKSIGEQTGCVVETFPDHSINHIRVSSTKIREALAQGQLEQASVLLGRTFSLCGRVVKGNERGRQWGIPTANLTMHRLALPLKGVFCAKVHRANGDWLEGVANLGSRPTVDGTKNILEIHLFDFDGNIYGEMLQVFFLHKLRDEVKFSSVDALIKQIHDDVAAAKAYLSKVQDESTISLGL</sequence>
<comment type="catalytic activity">
    <reaction evidence="14 15">
        <text>FMN + ATP + H(+) = FAD + diphosphate</text>
        <dbReference type="Rhea" id="RHEA:17237"/>
        <dbReference type="ChEBI" id="CHEBI:15378"/>
        <dbReference type="ChEBI" id="CHEBI:30616"/>
        <dbReference type="ChEBI" id="CHEBI:33019"/>
        <dbReference type="ChEBI" id="CHEBI:57692"/>
        <dbReference type="ChEBI" id="CHEBI:58210"/>
        <dbReference type="EC" id="2.7.7.2"/>
    </reaction>
</comment>
<dbReference type="InterPro" id="IPR015864">
    <property type="entry name" value="FAD_synthase"/>
</dbReference>
<dbReference type="UniPathway" id="UPA00276">
    <property type="reaction ID" value="UER00406"/>
</dbReference>
<dbReference type="AlphaFoldDB" id="A0A0W0X3W4"/>
<comment type="similarity">
    <text evidence="15">Belongs to the ribF family.</text>
</comment>
<dbReference type="SMART" id="SM00904">
    <property type="entry name" value="Flavokinase"/>
    <property type="match status" value="1"/>
</dbReference>
<dbReference type="InterPro" id="IPR023465">
    <property type="entry name" value="Riboflavin_kinase_dom_sf"/>
</dbReference>
<feature type="domain" description="Riboflavin kinase" evidence="16">
    <location>
        <begin position="183"/>
        <end position="307"/>
    </location>
</feature>
<dbReference type="RefSeq" id="WP_058503159.1">
    <property type="nucleotide sequence ID" value="NZ_CAAAIF010000002.1"/>
</dbReference>
<evidence type="ECO:0000256" key="8">
    <source>
        <dbReference type="ARBA" id="ARBA00022741"/>
    </source>
</evidence>
<protein>
    <recommendedName>
        <fullName evidence="15">Riboflavin biosynthesis protein</fullName>
    </recommendedName>
    <domain>
        <recommendedName>
            <fullName evidence="15">Riboflavin kinase</fullName>
            <ecNumber evidence="15">2.7.1.26</ecNumber>
        </recommendedName>
        <alternativeName>
            <fullName evidence="15">Flavokinase</fullName>
        </alternativeName>
    </domain>
    <domain>
        <recommendedName>
            <fullName evidence="15">FMN adenylyltransferase</fullName>
            <ecNumber evidence="15">2.7.7.2</ecNumber>
        </recommendedName>
        <alternativeName>
            <fullName evidence="15">FAD pyrophosphorylase</fullName>
        </alternativeName>
        <alternativeName>
            <fullName evidence="15">FAD synthase</fullName>
        </alternativeName>
    </domain>
</protein>
<keyword evidence="7 15" id="KW-0548">Nucleotidyltransferase</keyword>
<evidence type="ECO:0000256" key="4">
    <source>
        <dbReference type="ARBA" id="ARBA00022630"/>
    </source>
</evidence>
<dbReference type="InterPro" id="IPR023468">
    <property type="entry name" value="Riboflavin_kinase"/>
</dbReference>
<evidence type="ECO:0000256" key="12">
    <source>
        <dbReference type="ARBA" id="ARBA00023268"/>
    </source>
</evidence>
<evidence type="ECO:0000313" key="18">
    <source>
        <dbReference type="Proteomes" id="UP000054725"/>
    </source>
</evidence>
<proteinExistence type="inferred from homology"/>
<dbReference type="FunFam" id="3.40.50.620:FF:000021">
    <property type="entry name" value="Riboflavin biosynthesis protein"/>
    <property type="match status" value="1"/>
</dbReference>
<dbReference type="InterPro" id="IPR014729">
    <property type="entry name" value="Rossmann-like_a/b/a_fold"/>
</dbReference>
<keyword evidence="11 15" id="KW-0067">ATP-binding</keyword>
<dbReference type="PANTHER" id="PTHR22749">
    <property type="entry name" value="RIBOFLAVIN KINASE/FMN ADENYLYLTRANSFERASE"/>
    <property type="match status" value="1"/>
</dbReference>
<evidence type="ECO:0000256" key="13">
    <source>
        <dbReference type="ARBA" id="ARBA00047880"/>
    </source>
</evidence>
<dbReference type="NCBIfam" id="TIGR00083">
    <property type="entry name" value="ribF"/>
    <property type="match status" value="1"/>
</dbReference>
<evidence type="ECO:0000256" key="5">
    <source>
        <dbReference type="ARBA" id="ARBA00022643"/>
    </source>
</evidence>
<evidence type="ECO:0000256" key="2">
    <source>
        <dbReference type="ARBA" id="ARBA00004726"/>
    </source>
</evidence>
<dbReference type="InterPro" id="IPR015865">
    <property type="entry name" value="Riboflavin_kinase_bac/euk"/>
</dbReference>
<keyword evidence="8 15" id="KW-0547">Nucleotide-binding</keyword>
<evidence type="ECO:0000313" key="17">
    <source>
        <dbReference type="EMBL" id="KTD39301.1"/>
    </source>
</evidence>
<dbReference type="GO" id="GO:0006747">
    <property type="term" value="P:FAD biosynthetic process"/>
    <property type="evidence" value="ECO:0007669"/>
    <property type="project" value="UniProtKB-UniRule"/>
</dbReference>
<comment type="pathway">
    <text evidence="2 15">Cofactor biosynthesis; FAD biosynthesis; FAD from FMN: step 1/1.</text>
</comment>
<dbReference type="CDD" id="cd02064">
    <property type="entry name" value="FAD_synthetase_N"/>
    <property type="match status" value="1"/>
</dbReference>
<comment type="catalytic activity">
    <reaction evidence="13 15">
        <text>riboflavin + ATP = FMN + ADP + H(+)</text>
        <dbReference type="Rhea" id="RHEA:14357"/>
        <dbReference type="ChEBI" id="CHEBI:15378"/>
        <dbReference type="ChEBI" id="CHEBI:30616"/>
        <dbReference type="ChEBI" id="CHEBI:57986"/>
        <dbReference type="ChEBI" id="CHEBI:58210"/>
        <dbReference type="ChEBI" id="CHEBI:456216"/>
        <dbReference type="EC" id="2.7.1.26"/>
    </reaction>
</comment>
<dbReference type="UniPathway" id="UPA00277">
    <property type="reaction ID" value="UER00407"/>
</dbReference>
<keyword evidence="12" id="KW-0511">Multifunctional enzyme</keyword>
<keyword evidence="18" id="KW-1185">Reference proteome</keyword>
<keyword evidence="6 15" id="KW-0808">Transferase</keyword>
<dbReference type="STRING" id="45070.Lnau_0068"/>
<dbReference type="OrthoDB" id="9803667at2"/>
<organism evidence="17 18">
    <name type="scientific">Legionella nautarum</name>
    <dbReference type="NCBI Taxonomy" id="45070"/>
    <lineage>
        <taxon>Bacteria</taxon>
        <taxon>Pseudomonadati</taxon>
        <taxon>Pseudomonadota</taxon>
        <taxon>Gammaproteobacteria</taxon>
        <taxon>Legionellales</taxon>
        <taxon>Legionellaceae</taxon>
        <taxon>Legionella</taxon>
    </lineage>
</organism>
<dbReference type="EC" id="2.7.1.26" evidence="15"/>
<evidence type="ECO:0000256" key="14">
    <source>
        <dbReference type="ARBA" id="ARBA00049494"/>
    </source>
</evidence>
<keyword evidence="9 15" id="KW-0418">Kinase</keyword>
<evidence type="ECO:0000256" key="7">
    <source>
        <dbReference type="ARBA" id="ARBA00022695"/>
    </source>
</evidence>
<comment type="caution">
    <text evidence="17">The sequence shown here is derived from an EMBL/GenBank/DDBJ whole genome shotgun (WGS) entry which is preliminary data.</text>
</comment>
<dbReference type="NCBIfam" id="NF004162">
    <property type="entry name" value="PRK05627.1-5"/>
    <property type="match status" value="1"/>
</dbReference>
<comment type="function">
    <text evidence="1">Catalyzes the phosphorylation of riboflavin to FMN followed by the adenylation of FMN to FAD.</text>
</comment>
<dbReference type="Pfam" id="PF01687">
    <property type="entry name" value="Flavokinase"/>
    <property type="match status" value="1"/>
</dbReference>
<accession>A0A0W0X3W4</accession>
<dbReference type="NCBIfam" id="NF004163">
    <property type="entry name" value="PRK05627.1-6"/>
    <property type="match status" value="1"/>
</dbReference>
<dbReference type="Proteomes" id="UP000054725">
    <property type="component" value="Unassembled WGS sequence"/>
</dbReference>
<keyword evidence="5 15" id="KW-0288">FMN</keyword>
<name>A0A0W0X3W4_9GAMM</name>
<dbReference type="EC" id="2.7.7.2" evidence="15"/>
<keyword evidence="4 15" id="KW-0285">Flavoprotein</keyword>
<dbReference type="InterPro" id="IPR002606">
    <property type="entry name" value="Riboflavin_kinase_bac"/>
</dbReference>
<evidence type="ECO:0000256" key="15">
    <source>
        <dbReference type="PIRNR" id="PIRNR004491"/>
    </source>
</evidence>
<dbReference type="PATRIC" id="fig|45070.6.peg.70"/>
<evidence type="ECO:0000256" key="9">
    <source>
        <dbReference type="ARBA" id="ARBA00022777"/>
    </source>
</evidence>
<keyword evidence="10 15" id="KW-0274">FAD</keyword>
<evidence type="ECO:0000256" key="11">
    <source>
        <dbReference type="ARBA" id="ARBA00022840"/>
    </source>
</evidence>
<dbReference type="GO" id="GO:0009231">
    <property type="term" value="P:riboflavin biosynthetic process"/>
    <property type="evidence" value="ECO:0007669"/>
    <property type="project" value="InterPro"/>
</dbReference>
<evidence type="ECO:0000256" key="3">
    <source>
        <dbReference type="ARBA" id="ARBA00005201"/>
    </source>
</evidence>
<dbReference type="Pfam" id="PF06574">
    <property type="entry name" value="FAD_syn"/>
    <property type="match status" value="1"/>
</dbReference>
<dbReference type="GO" id="GO:0005524">
    <property type="term" value="F:ATP binding"/>
    <property type="evidence" value="ECO:0007669"/>
    <property type="project" value="UniProtKB-UniRule"/>
</dbReference>
<dbReference type="NCBIfam" id="NF004160">
    <property type="entry name" value="PRK05627.1-3"/>
    <property type="match status" value="1"/>
</dbReference>
<dbReference type="Gene3D" id="3.40.50.620">
    <property type="entry name" value="HUPs"/>
    <property type="match status" value="1"/>
</dbReference>
<dbReference type="Gene3D" id="2.40.30.30">
    <property type="entry name" value="Riboflavin kinase-like"/>
    <property type="match status" value="1"/>
</dbReference>
<gene>
    <name evidence="17" type="primary">ribF</name>
    <name evidence="17" type="ORF">Lnau_0068</name>
</gene>
<dbReference type="GO" id="GO:0008531">
    <property type="term" value="F:riboflavin kinase activity"/>
    <property type="evidence" value="ECO:0007669"/>
    <property type="project" value="UniProtKB-UniRule"/>
</dbReference>
<comment type="pathway">
    <text evidence="3 15">Cofactor biosynthesis; FMN biosynthesis; FMN from riboflavin (ATP route): step 1/1.</text>
</comment>
<reference evidence="17 18" key="1">
    <citation type="submission" date="2015-11" db="EMBL/GenBank/DDBJ databases">
        <title>Genomic analysis of 38 Legionella species identifies large and diverse effector repertoires.</title>
        <authorList>
            <person name="Burstein D."/>
            <person name="Amaro F."/>
            <person name="Zusman T."/>
            <person name="Lifshitz Z."/>
            <person name="Cohen O."/>
            <person name="Gilbert J.A."/>
            <person name="Pupko T."/>
            <person name="Shuman H.A."/>
            <person name="Segal G."/>
        </authorList>
    </citation>
    <scope>NUCLEOTIDE SEQUENCE [LARGE SCALE GENOMIC DNA]</scope>
    <source>
        <strain evidence="17 18">ATCC 49506</strain>
    </source>
</reference>
<evidence type="ECO:0000256" key="10">
    <source>
        <dbReference type="ARBA" id="ARBA00022827"/>
    </source>
</evidence>
<dbReference type="GO" id="GO:0003919">
    <property type="term" value="F:FMN adenylyltransferase activity"/>
    <property type="evidence" value="ECO:0007669"/>
    <property type="project" value="UniProtKB-UniRule"/>
</dbReference>
<dbReference type="NCBIfam" id="NF004159">
    <property type="entry name" value="PRK05627.1-2"/>
    <property type="match status" value="1"/>
</dbReference>
<dbReference type="PIRSF" id="PIRSF004491">
    <property type="entry name" value="FAD_Synth"/>
    <property type="match status" value="1"/>
</dbReference>